<dbReference type="PANTHER" id="PTHR22950">
    <property type="entry name" value="AMINO ACID TRANSPORTER"/>
    <property type="match status" value="1"/>
</dbReference>
<dbReference type="Proteomes" id="UP000887565">
    <property type="component" value="Unplaced"/>
</dbReference>
<feature type="transmembrane region" description="Helical" evidence="5">
    <location>
        <begin position="119"/>
        <end position="142"/>
    </location>
</feature>
<feature type="transmembrane region" description="Helical" evidence="5">
    <location>
        <begin position="75"/>
        <end position="99"/>
    </location>
</feature>
<accession>A0A915KLF8</accession>
<dbReference type="OMA" id="WAKNICA"/>
<keyword evidence="7" id="KW-1185">Reference proteome</keyword>
<keyword evidence="2 5" id="KW-0812">Transmembrane</keyword>
<evidence type="ECO:0000256" key="2">
    <source>
        <dbReference type="ARBA" id="ARBA00022692"/>
    </source>
</evidence>
<feature type="transmembrane region" description="Helical" evidence="5">
    <location>
        <begin position="286"/>
        <end position="305"/>
    </location>
</feature>
<evidence type="ECO:0000313" key="8">
    <source>
        <dbReference type="WBParaSite" id="nRc.2.0.1.t39268-RA"/>
    </source>
</evidence>
<evidence type="ECO:0000256" key="1">
    <source>
        <dbReference type="ARBA" id="ARBA00004141"/>
    </source>
</evidence>
<sequence length="465" mass="52136">MMSQTSSASSVEESDEHSRLLDNSMVLASPTEVRSMRGERQPGSTWITASLIMINATLGGGLLNFPGAFNAGGGIFSSMMMQIVLALLAGFSFIIISWVSDIRACVTYQDTVGSVCGFWAKNICALTMILYTYGSCVAYFIIVGDESDRASLLLILPFCYAKKIDFLKYASGLATVGILYFVFLIVYVYITRNTDVKIEIKIRPDHWTDIFKVIPTVCFAYQSHLSVVPTYACMEKRSLKPLGIAVLISMTVAFVSYSLVGIFGYLTYGTKIQSDLLSSMSVNNLGVGFGFFVFAVKVFLTYPVMEFVGREAIESSWTQIFKLDRVQIILGERIRRFWFATLWFASSLFIGLCLMNTIFLLETTFESSAIKRIAYAIAVGYILIGVFIFGLTIAQFVEDFVEVHKSPVAQKFSLVNFRDTALDNCSRLHAFVLEKPGDISPLYLQNTEYCMTLWRRFTSKYRKKI</sequence>
<protein>
    <submittedName>
        <fullName evidence="8">Amino acid transporter transmembrane domain-containing protein</fullName>
    </submittedName>
</protein>
<feature type="transmembrane region" description="Helical" evidence="5">
    <location>
        <begin position="337"/>
        <end position="361"/>
    </location>
</feature>
<dbReference type="GO" id="GO:0016020">
    <property type="term" value="C:membrane"/>
    <property type="evidence" value="ECO:0007669"/>
    <property type="project" value="UniProtKB-SubCell"/>
</dbReference>
<dbReference type="WBParaSite" id="nRc.2.0.1.t39268-RA">
    <property type="protein sequence ID" value="nRc.2.0.1.t39268-RA"/>
    <property type="gene ID" value="nRc.2.0.1.g39268"/>
</dbReference>
<feature type="transmembrane region" description="Helical" evidence="5">
    <location>
        <begin position="244"/>
        <end position="266"/>
    </location>
</feature>
<name>A0A915KLF8_ROMCU</name>
<dbReference type="Pfam" id="PF01490">
    <property type="entry name" value="Aa_trans"/>
    <property type="match status" value="2"/>
</dbReference>
<keyword evidence="4 5" id="KW-0472">Membrane</keyword>
<feature type="transmembrane region" description="Helical" evidence="5">
    <location>
        <begin position="166"/>
        <end position="190"/>
    </location>
</feature>
<proteinExistence type="predicted"/>
<dbReference type="InterPro" id="IPR013057">
    <property type="entry name" value="AA_transpt_TM"/>
</dbReference>
<comment type="subcellular location">
    <subcellularLocation>
        <location evidence="1">Membrane</location>
        <topology evidence="1">Multi-pass membrane protein</topology>
    </subcellularLocation>
</comment>
<reference evidence="8" key="1">
    <citation type="submission" date="2022-11" db="UniProtKB">
        <authorList>
            <consortium name="WormBaseParasite"/>
        </authorList>
    </citation>
    <scope>IDENTIFICATION</scope>
</reference>
<evidence type="ECO:0000256" key="3">
    <source>
        <dbReference type="ARBA" id="ARBA00022989"/>
    </source>
</evidence>
<evidence type="ECO:0000256" key="5">
    <source>
        <dbReference type="SAM" id="Phobius"/>
    </source>
</evidence>
<dbReference type="PANTHER" id="PTHR22950:SF652">
    <property type="entry name" value="TRANSMEMBRANE AMINO ACID TRANSPORTER FAMILY PROTEIN"/>
    <property type="match status" value="1"/>
</dbReference>
<feature type="transmembrane region" description="Helical" evidence="5">
    <location>
        <begin position="373"/>
        <end position="397"/>
    </location>
</feature>
<feature type="transmembrane region" description="Helical" evidence="5">
    <location>
        <begin position="44"/>
        <end position="63"/>
    </location>
</feature>
<evidence type="ECO:0000259" key="6">
    <source>
        <dbReference type="Pfam" id="PF01490"/>
    </source>
</evidence>
<dbReference type="GO" id="GO:0015179">
    <property type="term" value="F:L-amino acid transmembrane transporter activity"/>
    <property type="evidence" value="ECO:0007669"/>
    <property type="project" value="TreeGrafter"/>
</dbReference>
<evidence type="ECO:0000313" key="7">
    <source>
        <dbReference type="Proteomes" id="UP000887565"/>
    </source>
</evidence>
<evidence type="ECO:0000256" key="4">
    <source>
        <dbReference type="ARBA" id="ARBA00023136"/>
    </source>
</evidence>
<organism evidence="7 8">
    <name type="scientific">Romanomermis culicivorax</name>
    <name type="common">Nematode worm</name>
    <dbReference type="NCBI Taxonomy" id="13658"/>
    <lineage>
        <taxon>Eukaryota</taxon>
        <taxon>Metazoa</taxon>
        <taxon>Ecdysozoa</taxon>
        <taxon>Nematoda</taxon>
        <taxon>Enoplea</taxon>
        <taxon>Dorylaimia</taxon>
        <taxon>Mermithida</taxon>
        <taxon>Mermithoidea</taxon>
        <taxon>Mermithidae</taxon>
        <taxon>Romanomermis</taxon>
    </lineage>
</organism>
<keyword evidence="3 5" id="KW-1133">Transmembrane helix</keyword>
<feature type="domain" description="Amino acid transporter transmembrane" evidence="6">
    <location>
        <begin position="152"/>
        <end position="352"/>
    </location>
</feature>
<feature type="domain" description="Amino acid transporter transmembrane" evidence="6">
    <location>
        <begin position="43"/>
        <end position="146"/>
    </location>
</feature>
<dbReference type="AlphaFoldDB" id="A0A915KLF8"/>